<dbReference type="PANTHER" id="PTHR11228:SF7">
    <property type="entry name" value="PQQA PEPTIDE CYCLASE"/>
    <property type="match status" value="1"/>
</dbReference>
<keyword evidence="6" id="KW-0411">Iron-sulfur</keyword>
<dbReference type="InterPro" id="IPR027583">
    <property type="entry name" value="rSAM_ACGX"/>
</dbReference>
<evidence type="ECO:0000259" key="7">
    <source>
        <dbReference type="PROSITE" id="PS51918"/>
    </source>
</evidence>
<dbReference type="SFLD" id="SFLDS00029">
    <property type="entry name" value="Radical_SAM"/>
    <property type="match status" value="1"/>
</dbReference>
<comment type="caution">
    <text evidence="8">The sequence shown here is derived from an EMBL/GenBank/DDBJ whole genome shotgun (WGS) entry which is preliminary data.</text>
</comment>
<evidence type="ECO:0000256" key="3">
    <source>
        <dbReference type="ARBA" id="ARBA00022691"/>
    </source>
</evidence>
<dbReference type="InterPro" id="IPR013785">
    <property type="entry name" value="Aldolase_TIM"/>
</dbReference>
<dbReference type="SFLD" id="SFLDG01067">
    <property type="entry name" value="SPASM/twitch_domain_containing"/>
    <property type="match status" value="1"/>
</dbReference>
<dbReference type="PIRSF" id="PIRSF037420">
    <property type="entry name" value="PQQ_syn_pqqE"/>
    <property type="match status" value="1"/>
</dbReference>
<evidence type="ECO:0000313" key="9">
    <source>
        <dbReference type="Proteomes" id="UP000886817"/>
    </source>
</evidence>
<gene>
    <name evidence="8" type="primary">acgM</name>
    <name evidence="8" type="ORF">IAA45_08930</name>
</gene>
<feature type="domain" description="Radical SAM core" evidence="7">
    <location>
        <begin position="1"/>
        <end position="213"/>
    </location>
</feature>
<proteinExistence type="predicted"/>
<dbReference type="Gene3D" id="3.20.20.70">
    <property type="entry name" value="Aldolase class I"/>
    <property type="match status" value="1"/>
</dbReference>
<comment type="cofactor">
    <cofactor evidence="1">
        <name>[4Fe-4S] cluster</name>
        <dbReference type="ChEBI" id="CHEBI:49883"/>
    </cofactor>
</comment>
<evidence type="ECO:0000256" key="2">
    <source>
        <dbReference type="ARBA" id="ARBA00022485"/>
    </source>
</evidence>
<dbReference type="GO" id="GO:0051539">
    <property type="term" value="F:4 iron, 4 sulfur cluster binding"/>
    <property type="evidence" value="ECO:0007669"/>
    <property type="project" value="UniProtKB-KW"/>
</dbReference>
<evidence type="ECO:0000256" key="4">
    <source>
        <dbReference type="ARBA" id="ARBA00022723"/>
    </source>
</evidence>
<evidence type="ECO:0000256" key="1">
    <source>
        <dbReference type="ARBA" id="ARBA00001966"/>
    </source>
</evidence>
<dbReference type="InterPro" id="IPR058240">
    <property type="entry name" value="rSAM_sf"/>
</dbReference>
<protein>
    <submittedName>
        <fullName evidence="8">Radical SAM/SPASM domain protein, ACGX system</fullName>
    </submittedName>
</protein>
<reference evidence="8" key="1">
    <citation type="journal article" date="2021" name="PeerJ">
        <title>Extensive microbial diversity within the chicken gut microbiome revealed by metagenomics and culture.</title>
        <authorList>
            <person name="Gilroy R."/>
            <person name="Ravi A."/>
            <person name="Getino M."/>
            <person name="Pursley I."/>
            <person name="Horton D.L."/>
            <person name="Alikhan N.F."/>
            <person name="Baker D."/>
            <person name="Gharbi K."/>
            <person name="Hall N."/>
            <person name="Watson M."/>
            <person name="Adriaenssens E.M."/>
            <person name="Foster-Nyarko E."/>
            <person name="Jarju S."/>
            <person name="Secka A."/>
            <person name="Antonio M."/>
            <person name="Oren A."/>
            <person name="Chaudhuri R.R."/>
            <person name="La Ragione R."/>
            <person name="Hildebrand F."/>
            <person name="Pallen M.J."/>
        </authorList>
    </citation>
    <scope>NUCLEOTIDE SEQUENCE</scope>
    <source>
        <strain evidence="8">ChiSjej1B19-8411</strain>
    </source>
</reference>
<dbReference type="GO" id="GO:0046872">
    <property type="term" value="F:metal ion binding"/>
    <property type="evidence" value="ECO:0007669"/>
    <property type="project" value="UniProtKB-KW"/>
</dbReference>
<dbReference type="InterPro" id="IPR007197">
    <property type="entry name" value="rSAM"/>
</dbReference>
<dbReference type="SFLD" id="SFLDG01386">
    <property type="entry name" value="main_SPASM_domain-containing"/>
    <property type="match status" value="1"/>
</dbReference>
<reference evidence="8" key="2">
    <citation type="submission" date="2021-04" db="EMBL/GenBank/DDBJ databases">
        <authorList>
            <person name="Gilroy R."/>
        </authorList>
    </citation>
    <scope>NUCLEOTIDE SEQUENCE</scope>
    <source>
        <strain evidence="8">ChiSjej1B19-8411</strain>
    </source>
</reference>
<name>A0A9D1WKJ0_9FIRM</name>
<dbReference type="Pfam" id="PF04055">
    <property type="entry name" value="Radical_SAM"/>
    <property type="match status" value="1"/>
</dbReference>
<organism evidence="8 9">
    <name type="scientific">Candidatus Blautia gallistercoris</name>
    <dbReference type="NCBI Taxonomy" id="2838490"/>
    <lineage>
        <taxon>Bacteria</taxon>
        <taxon>Bacillati</taxon>
        <taxon>Bacillota</taxon>
        <taxon>Clostridia</taxon>
        <taxon>Lachnospirales</taxon>
        <taxon>Lachnospiraceae</taxon>
        <taxon>Blautia</taxon>
    </lineage>
</organism>
<keyword evidence="3" id="KW-0949">S-adenosyl-L-methionine</keyword>
<dbReference type="Proteomes" id="UP000886817">
    <property type="component" value="Unassembled WGS sequence"/>
</dbReference>
<dbReference type="SUPFAM" id="SSF102114">
    <property type="entry name" value="Radical SAM enzymes"/>
    <property type="match status" value="1"/>
</dbReference>
<evidence type="ECO:0000256" key="6">
    <source>
        <dbReference type="ARBA" id="ARBA00023014"/>
    </source>
</evidence>
<evidence type="ECO:0000313" key="8">
    <source>
        <dbReference type="EMBL" id="HIX59822.1"/>
    </source>
</evidence>
<keyword evidence="2" id="KW-0004">4Fe-4S</keyword>
<dbReference type="CDD" id="cd01335">
    <property type="entry name" value="Radical_SAM"/>
    <property type="match status" value="1"/>
</dbReference>
<keyword evidence="5" id="KW-0408">Iron</keyword>
<dbReference type="InterPro" id="IPR006638">
    <property type="entry name" value="Elp3/MiaA/NifB-like_rSAM"/>
</dbReference>
<dbReference type="InterPro" id="IPR023885">
    <property type="entry name" value="4Fe4S-binding_SPASM_dom"/>
</dbReference>
<dbReference type="InterPro" id="IPR017200">
    <property type="entry name" value="PqqE-like"/>
</dbReference>
<sequence length="364" mass="41788">MEYFAFQWHITEACDQRCRHCYIYALGSHAKFKEMSLTDMVTVIDNCKTFCQKAGRIPYLYITGGDPILHPQFWTLMKILKLAEIPFALMGNPFHLTAEVCHRLKEYGCRKYQLSLDGLKETHDGIRQQPGSYDATMAAIPLLREAGIDVAIMTTVSRWNYKDVPLLVDEVVKSKADIFAFARYCPSMEDRDTCCSPEEYHDMMEKCWEKFQKYEAEGCETTFNLKDHLWTLFQYEKGIFDPNAYPDDEYVYDGCNCGNCHLTILSDGAVYACRRMESKVGSALTDDLYDLFTSPAFDKYRTYENFEKCSRCELLRFCRGCPAVAAGYHGSMYAPDPQCWKEIDICPVSEGVEQPDAGMQRTGV</sequence>
<dbReference type="NCBIfam" id="TIGR04340">
    <property type="entry name" value="rSAM_ACGX"/>
    <property type="match status" value="1"/>
</dbReference>
<dbReference type="PROSITE" id="PS51918">
    <property type="entry name" value="RADICAL_SAM"/>
    <property type="match status" value="1"/>
</dbReference>
<keyword evidence="4" id="KW-0479">Metal-binding</keyword>
<accession>A0A9D1WKJ0</accession>
<dbReference type="SMART" id="SM00729">
    <property type="entry name" value="Elp3"/>
    <property type="match status" value="1"/>
</dbReference>
<dbReference type="Pfam" id="PF13186">
    <property type="entry name" value="SPASM"/>
    <property type="match status" value="1"/>
</dbReference>
<dbReference type="EMBL" id="DXEX01000191">
    <property type="protein sequence ID" value="HIX59822.1"/>
    <property type="molecule type" value="Genomic_DNA"/>
</dbReference>
<dbReference type="NCBIfam" id="TIGR04085">
    <property type="entry name" value="rSAM_more_4Fe4S"/>
    <property type="match status" value="1"/>
</dbReference>
<dbReference type="InterPro" id="IPR050377">
    <property type="entry name" value="Radical_SAM_PqqE_MftC-like"/>
</dbReference>
<dbReference type="PANTHER" id="PTHR11228">
    <property type="entry name" value="RADICAL SAM DOMAIN PROTEIN"/>
    <property type="match status" value="1"/>
</dbReference>
<evidence type="ECO:0000256" key="5">
    <source>
        <dbReference type="ARBA" id="ARBA00023004"/>
    </source>
</evidence>
<dbReference type="GO" id="GO:0003824">
    <property type="term" value="F:catalytic activity"/>
    <property type="evidence" value="ECO:0007669"/>
    <property type="project" value="InterPro"/>
</dbReference>
<dbReference type="AlphaFoldDB" id="A0A9D1WKJ0"/>